<protein>
    <recommendedName>
        <fullName evidence="11">Hydroxyethylthiazole kinase</fullName>
        <ecNumber evidence="11">2.7.1.50</ecNumber>
    </recommendedName>
    <alternativeName>
        <fullName evidence="11">4-methyl-5-beta-hydroxyethylthiazole kinase</fullName>
        <shortName evidence="11">TH kinase</shortName>
        <shortName evidence="11">Thz kinase</shortName>
    </alternativeName>
</protein>
<dbReference type="RefSeq" id="WP_405386341.1">
    <property type="nucleotide sequence ID" value="NZ_JBJGEB010000007.1"/>
</dbReference>
<gene>
    <name evidence="11 12" type="primary">thiM</name>
    <name evidence="12" type="ORF">ACI43T_07840</name>
</gene>
<comment type="similarity">
    <text evidence="11">Belongs to the Thz kinase family.</text>
</comment>
<name>A0ABW8Q4A7_9NEIS</name>
<keyword evidence="10 11" id="KW-0784">Thiamine biosynthesis</keyword>
<evidence type="ECO:0000256" key="2">
    <source>
        <dbReference type="ARBA" id="ARBA00001946"/>
    </source>
</evidence>
<dbReference type="CDD" id="cd01170">
    <property type="entry name" value="THZ_kinase"/>
    <property type="match status" value="1"/>
</dbReference>
<evidence type="ECO:0000256" key="1">
    <source>
        <dbReference type="ARBA" id="ARBA00001771"/>
    </source>
</evidence>
<keyword evidence="5 11" id="KW-0479">Metal-binding</keyword>
<dbReference type="NCBIfam" id="TIGR00694">
    <property type="entry name" value="thiM"/>
    <property type="match status" value="1"/>
</dbReference>
<reference evidence="12 13" key="1">
    <citation type="submission" date="2024-11" db="EMBL/GenBank/DDBJ databases">
        <authorList>
            <person name="Mikucki A.G."/>
            <person name="Kahler C.M."/>
        </authorList>
    </citation>
    <scope>NUCLEOTIDE SEQUENCE [LARGE SCALE GENOMIC DNA]</scope>
    <source>
        <strain evidence="12 13">EXNM717</strain>
    </source>
</reference>
<evidence type="ECO:0000256" key="9">
    <source>
        <dbReference type="ARBA" id="ARBA00022842"/>
    </source>
</evidence>
<dbReference type="InterPro" id="IPR000417">
    <property type="entry name" value="Hyethyz_kinase"/>
</dbReference>
<dbReference type="EMBL" id="JBJGEB010000007">
    <property type="protein sequence ID" value="MFK7642406.1"/>
    <property type="molecule type" value="Genomic_DNA"/>
</dbReference>
<evidence type="ECO:0000256" key="7">
    <source>
        <dbReference type="ARBA" id="ARBA00022777"/>
    </source>
</evidence>
<dbReference type="Proteomes" id="UP001621964">
    <property type="component" value="Unassembled WGS sequence"/>
</dbReference>
<evidence type="ECO:0000256" key="6">
    <source>
        <dbReference type="ARBA" id="ARBA00022741"/>
    </source>
</evidence>
<dbReference type="HAMAP" id="MF_00228">
    <property type="entry name" value="Thz_kinase"/>
    <property type="match status" value="1"/>
</dbReference>
<comment type="pathway">
    <text evidence="3 11">Cofactor biosynthesis; thiamine diphosphate biosynthesis; 4-methyl-5-(2-phosphoethyl)-thiazole from 5-(2-hydroxyethyl)-4-methylthiazole: step 1/1.</text>
</comment>
<keyword evidence="7 11" id="KW-0418">Kinase</keyword>
<dbReference type="GO" id="GO:0004417">
    <property type="term" value="F:hydroxyethylthiazole kinase activity"/>
    <property type="evidence" value="ECO:0007669"/>
    <property type="project" value="UniProtKB-EC"/>
</dbReference>
<evidence type="ECO:0000256" key="11">
    <source>
        <dbReference type="HAMAP-Rule" id="MF_00228"/>
    </source>
</evidence>
<comment type="function">
    <text evidence="11">Catalyzes the phosphorylation of the hydroxyl group of 4-methyl-5-beta-hydroxyethylthiazole (THZ).</text>
</comment>
<dbReference type="PIRSF" id="PIRSF000513">
    <property type="entry name" value="Thz_kinase"/>
    <property type="match status" value="1"/>
</dbReference>
<feature type="binding site" evidence="11">
    <location>
        <position position="41"/>
    </location>
    <ligand>
        <name>substrate</name>
    </ligand>
</feature>
<accession>A0ABW8Q4A7</accession>
<evidence type="ECO:0000256" key="4">
    <source>
        <dbReference type="ARBA" id="ARBA00022679"/>
    </source>
</evidence>
<dbReference type="EC" id="2.7.1.50" evidence="11"/>
<keyword evidence="8 11" id="KW-0067">ATP-binding</keyword>
<feature type="binding site" evidence="11">
    <location>
        <position position="163"/>
    </location>
    <ligand>
        <name>ATP</name>
        <dbReference type="ChEBI" id="CHEBI:30616"/>
    </ligand>
</feature>
<proteinExistence type="inferred from homology"/>
<dbReference type="InterPro" id="IPR029056">
    <property type="entry name" value="Ribokinase-like"/>
</dbReference>
<keyword evidence="13" id="KW-1185">Reference proteome</keyword>
<sequence>MQIRFLDKVRRQNPLVHNITNGVAMNFTANGLLALGASPIMADEVSEMADMAAICSALLINIGTLRRQTVEAMLAAGKAANARGIPVVFDPVGAAATQFRRDTVERLLAEVRFAAIRGNAAEMAYIAGGAWQGKGVDAGGGAANAAEVAATAAKRYGCVAAVSGATDYVSDGLCTVAVANGTPLFPKITASGCLLGSVIAAFLAVAPEQEYLDAAAEACTVYAVAGETAAEGLAAAQSGTFGVRLVDSLAAVTARQVSEAARTSVQAV</sequence>
<evidence type="ECO:0000256" key="10">
    <source>
        <dbReference type="ARBA" id="ARBA00022977"/>
    </source>
</evidence>
<comment type="caution">
    <text evidence="12">The sequence shown here is derived from an EMBL/GenBank/DDBJ whole genome shotgun (WGS) entry which is preliminary data.</text>
</comment>
<evidence type="ECO:0000313" key="12">
    <source>
        <dbReference type="EMBL" id="MFK7642406.1"/>
    </source>
</evidence>
<comment type="catalytic activity">
    <reaction evidence="1 11">
        <text>5-(2-hydroxyethyl)-4-methylthiazole + ATP = 4-methyl-5-(2-phosphooxyethyl)-thiazole + ADP + H(+)</text>
        <dbReference type="Rhea" id="RHEA:24212"/>
        <dbReference type="ChEBI" id="CHEBI:15378"/>
        <dbReference type="ChEBI" id="CHEBI:17957"/>
        <dbReference type="ChEBI" id="CHEBI:30616"/>
        <dbReference type="ChEBI" id="CHEBI:58296"/>
        <dbReference type="ChEBI" id="CHEBI:456216"/>
        <dbReference type="EC" id="2.7.1.50"/>
    </reaction>
</comment>
<dbReference type="Gene3D" id="3.40.1190.20">
    <property type="match status" value="1"/>
</dbReference>
<dbReference type="Pfam" id="PF02110">
    <property type="entry name" value="HK"/>
    <property type="match status" value="1"/>
</dbReference>
<dbReference type="SUPFAM" id="SSF53613">
    <property type="entry name" value="Ribokinase-like"/>
    <property type="match status" value="1"/>
</dbReference>
<feature type="binding site" evidence="11">
    <location>
        <position position="190"/>
    </location>
    <ligand>
        <name>substrate</name>
    </ligand>
</feature>
<dbReference type="PRINTS" id="PR01099">
    <property type="entry name" value="HYETHTZKNASE"/>
</dbReference>
<keyword evidence="4 11" id="KW-0808">Transferase</keyword>
<evidence type="ECO:0000256" key="8">
    <source>
        <dbReference type="ARBA" id="ARBA00022840"/>
    </source>
</evidence>
<evidence type="ECO:0000313" key="13">
    <source>
        <dbReference type="Proteomes" id="UP001621964"/>
    </source>
</evidence>
<feature type="binding site" evidence="11">
    <location>
        <position position="117"/>
    </location>
    <ligand>
        <name>ATP</name>
        <dbReference type="ChEBI" id="CHEBI:30616"/>
    </ligand>
</feature>
<evidence type="ECO:0000256" key="5">
    <source>
        <dbReference type="ARBA" id="ARBA00022723"/>
    </source>
</evidence>
<dbReference type="NCBIfam" id="NF006830">
    <property type="entry name" value="PRK09355.1"/>
    <property type="match status" value="1"/>
</dbReference>
<keyword evidence="9 11" id="KW-0460">Magnesium</keyword>
<evidence type="ECO:0000256" key="3">
    <source>
        <dbReference type="ARBA" id="ARBA00004868"/>
    </source>
</evidence>
<comment type="cofactor">
    <cofactor evidence="2 11">
        <name>Mg(2+)</name>
        <dbReference type="ChEBI" id="CHEBI:18420"/>
    </cofactor>
</comment>
<organism evidence="12 13">
    <name type="scientific">Neisseria oralis</name>
    <dbReference type="NCBI Taxonomy" id="1107316"/>
    <lineage>
        <taxon>Bacteria</taxon>
        <taxon>Pseudomonadati</taxon>
        <taxon>Pseudomonadota</taxon>
        <taxon>Betaproteobacteria</taxon>
        <taxon>Neisseriales</taxon>
        <taxon>Neisseriaceae</taxon>
        <taxon>Neisseria</taxon>
    </lineage>
</organism>
<keyword evidence="6 11" id="KW-0547">Nucleotide-binding</keyword>